<dbReference type="Pfam" id="PF13920">
    <property type="entry name" value="zf-C3HC4_3"/>
    <property type="match status" value="1"/>
</dbReference>
<keyword evidence="1" id="KW-0479">Metal-binding</keyword>
<evidence type="ECO:0000256" key="4">
    <source>
        <dbReference type="PROSITE-ProRule" id="PRU00175"/>
    </source>
</evidence>
<dbReference type="PROSITE" id="PS50089">
    <property type="entry name" value="ZF_RING_2"/>
    <property type="match status" value="1"/>
</dbReference>
<feature type="coiled-coil region" evidence="5">
    <location>
        <begin position="21"/>
        <end position="48"/>
    </location>
</feature>
<dbReference type="PROSITE" id="PS00518">
    <property type="entry name" value="ZF_RING_1"/>
    <property type="match status" value="1"/>
</dbReference>
<protein>
    <submittedName>
        <fullName evidence="8">RING-type domain-containing protein</fullName>
    </submittedName>
</protein>
<feature type="domain" description="RING-type" evidence="6">
    <location>
        <begin position="148"/>
        <end position="191"/>
    </location>
</feature>
<dbReference type="InterPro" id="IPR017907">
    <property type="entry name" value="Znf_RING_CS"/>
</dbReference>
<evidence type="ECO:0000313" key="7">
    <source>
        <dbReference type="Proteomes" id="UP000095282"/>
    </source>
</evidence>
<sequence>MSSDTKPFVDIEVCHPDFEFATYIKNKLEKLDATIQELEKDKRRQKWKEFSLRFSLNVVENFKLVEINLKLKDKIKALEEKDTGHEINESLKRENIELKDKIKGLEERVEAIIENNVYLSNEYLKDKRELRDWAVKWDKKKKEGNAKCFSCKEEYKCAPFLLECGHSLCESCISKLKDVAKKEEECCPVCHRPIDFSKPFVKNHLWSEIYE</sequence>
<evidence type="ECO:0000259" key="6">
    <source>
        <dbReference type="PROSITE" id="PS50089"/>
    </source>
</evidence>
<keyword evidence="3" id="KW-0862">Zinc</keyword>
<reference evidence="8" key="1">
    <citation type="submission" date="2016-11" db="UniProtKB">
        <authorList>
            <consortium name="WormBaseParasite"/>
        </authorList>
    </citation>
    <scope>IDENTIFICATION</scope>
</reference>
<proteinExistence type="predicted"/>
<dbReference type="WBParaSite" id="Csp11.Scaffold549.g3569.t1">
    <property type="protein sequence ID" value="Csp11.Scaffold549.g3569.t1"/>
    <property type="gene ID" value="Csp11.Scaffold549.g3569"/>
</dbReference>
<dbReference type="SUPFAM" id="SSF57850">
    <property type="entry name" value="RING/U-box"/>
    <property type="match status" value="1"/>
</dbReference>
<evidence type="ECO:0000256" key="2">
    <source>
        <dbReference type="ARBA" id="ARBA00022771"/>
    </source>
</evidence>
<dbReference type="Gene3D" id="3.30.40.10">
    <property type="entry name" value="Zinc/RING finger domain, C3HC4 (zinc finger)"/>
    <property type="match status" value="1"/>
</dbReference>
<dbReference type="AlphaFoldDB" id="A0A1I7T8V9"/>
<accession>A0A1I7T8V9</accession>
<dbReference type="Proteomes" id="UP000095282">
    <property type="component" value="Unplaced"/>
</dbReference>
<dbReference type="InterPro" id="IPR001841">
    <property type="entry name" value="Znf_RING"/>
</dbReference>
<keyword evidence="7" id="KW-1185">Reference proteome</keyword>
<dbReference type="GO" id="GO:0008270">
    <property type="term" value="F:zinc ion binding"/>
    <property type="evidence" value="ECO:0007669"/>
    <property type="project" value="UniProtKB-KW"/>
</dbReference>
<feature type="coiled-coil region" evidence="5">
    <location>
        <begin position="88"/>
        <end position="122"/>
    </location>
</feature>
<keyword evidence="2 4" id="KW-0863">Zinc-finger</keyword>
<dbReference type="CDD" id="cd16564">
    <property type="entry name" value="RING-HC_RNF222"/>
    <property type="match status" value="1"/>
</dbReference>
<evidence type="ECO:0000256" key="1">
    <source>
        <dbReference type="ARBA" id="ARBA00022723"/>
    </source>
</evidence>
<evidence type="ECO:0000256" key="3">
    <source>
        <dbReference type="ARBA" id="ARBA00022833"/>
    </source>
</evidence>
<evidence type="ECO:0000256" key="5">
    <source>
        <dbReference type="SAM" id="Coils"/>
    </source>
</evidence>
<name>A0A1I7T8V9_9PELO</name>
<evidence type="ECO:0000313" key="8">
    <source>
        <dbReference type="WBParaSite" id="Csp11.Scaffold549.g3569.t1"/>
    </source>
</evidence>
<dbReference type="SMART" id="SM00184">
    <property type="entry name" value="RING"/>
    <property type="match status" value="1"/>
</dbReference>
<keyword evidence="5" id="KW-0175">Coiled coil</keyword>
<organism evidence="7 8">
    <name type="scientific">Caenorhabditis tropicalis</name>
    <dbReference type="NCBI Taxonomy" id="1561998"/>
    <lineage>
        <taxon>Eukaryota</taxon>
        <taxon>Metazoa</taxon>
        <taxon>Ecdysozoa</taxon>
        <taxon>Nematoda</taxon>
        <taxon>Chromadorea</taxon>
        <taxon>Rhabditida</taxon>
        <taxon>Rhabditina</taxon>
        <taxon>Rhabditomorpha</taxon>
        <taxon>Rhabditoidea</taxon>
        <taxon>Rhabditidae</taxon>
        <taxon>Peloderinae</taxon>
        <taxon>Caenorhabditis</taxon>
    </lineage>
</organism>
<dbReference type="InterPro" id="IPR013083">
    <property type="entry name" value="Znf_RING/FYVE/PHD"/>
</dbReference>